<dbReference type="RefSeq" id="WP_167110231.1">
    <property type="nucleotide sequence ID" value="NZ_JAANOU010000001.1"/>
</dbReference>
<keyword evidence="4" id="KW-1185">Reference proteome</keyword>
<evidence type="ECO:0000313" key="4">
    <source>
        <dbReference type="Proteomes" id="UP000754495"/>
    </source>
</evidence>
<name>A0ABX0SN10_9PSEU</name>
<reference evidence="3 4" key="1">
    <citation type="submission" date="2020-03" db="EMBL/GenBank/DDBJ databases">
        <title>Sequencing the genomes of 1000 actinobacteria strains.</title>
        <authorList>
            <person name="Klenk H.-P."/>
        </authorList>
    </citation>
    <scope>NUCLEOTIDE SEQUENCE [LARGE SCALE GENOMIC DNA]</scope>
    <source>
        <strain evidence="3 4">DSM 45668</strain>
    </source>
</reference>
<dbReference type="InterPro" id="IPR012347">
    <property type="entry name" value="Ferritin-like"/>
</dbReference>
<evidence type="ECO:0000256" key="1">
    <source>
        <dbReference type="SAM" id="SignalP"/>
    </source>
</evidence>
<dbReference type="PANTHER" id="PTHR36933:SF1">
    <property type="entry name" value="SLL0788 PROTEIN"/>
    <property type="match status" value="1"/>
</dbReference>
<keyword evidence="1" id="KW-0732">Signal</keyword>
<accession>A0ABX0SN10</accession>
<evidence type="ECO:0000259" key="2">
    <source>
        <dbReference type="Pfam" id="PF03713"/>
    </source>
</evidence>
<dbReference type="Gene3D" id="1.20.1260.10">
    <property type="match status" value="1"/>
</dbReference>
<feature type="domain" description="DUF305" evidence="2">
    <location>
        <begin position="35"/>
        <end position="174"/>
    </location>
</feature>
<proteinExistence type="predicted"/>
<feature type="chain" id="PRO_5045263895" evidence="1">
    <location>
        <begin position="24"/>
        <end position="175"/>
    </location>
</feature>
<dbReference type="PANTHER" id="PTHR36933">
    <property type="entry name" value="SLL0788 PROTEIN"/>
    <property type="match status" value="1"/>
</dbReference>
<dbReference type="Proteomes" id="UP000754495">
    <property type="component" value="Unassembled WGS sequence"/>
</dbReference>
<dbReference type="InterPro" id="IPR005183">
    <property type="entry name" value="DUF305_CopM-like"/>
</dbReference>
<organism evidence="3 4">
    <name type="scientific">Amycolatopsis viridis</name>
    <dbReference type="NCBI Taxonomy" id="185678"/>
    <lineage>
        <taxon>Bacteria</taxon>
        <taxon>Bacillati</taxon>
        <taxon>Actinomycetota</taxon>
        <taxon>Actinomycetes</taxon>
        <taxon>Pseudonocardiales</taxon>
        <taxon>Pseudonocardiaceae</taxon>
        <taxon>Amycolatopsis</taxon>
    </lineage>
</organism>
<gene>
    <name evidence="3" type="ORF">FHX46_000479</name>
</gene>
<dbReference type="PROSITE" id="PS51257">
    <property type="entry name" value="PROKAR_LIPOPROTEIN"/>
    <property type="match status" value="1"/>
</dbReference>
<sequence>MRKILGGLLLTAALLTACTGQSAEPAQQPDHNQADVEFVSMMIPHHEGAVEMAKLAPGRAADPRVLDLAGRVQRAQDPEIQQMRGWLTRWGAPAAPTGHSMPGDTGGDGTAMLEHATGTAFDQEFLRMMTEHHEGAVEMARTELAQGVNGEAKALAQRITETQQAEITEMRAVLG</sequence>
<evidence type="ECO:0000313" key="3">
    <source>
        <dbReference type="EMBL" id="NIH77949.1"/>
    </source>
</evidence>
<comment type="caution">
    <text evidence="3">The sequence shown here is derived from an EMBL/GenBank/DDBJ whole genome shotgun (WGS) entry which is preliminary data.</text>
</comment>
<dbReference type="EMBL" id="JAANOU010000001">
    <property type="protein sequence ID" value="NIH77949.1"/>
    <property type="molecule type" value="Genomic_DNA"/>
</dbReference>
<dbReference type="Pfam" id="PF03713">
    <property type="entry name" value="DUF305"/>
    <property type="match status" value="1"/>
</dbReference>
<feature type="signal peptide" evidence="1">
    <location>
        <begin position="1"/>
        <end position="23"/>
    </location>
</feature>
<protein>
    <submittedName>
        <fullName evidence="3">Uncharacterized protein (DUF305 family)</fullName>
    </submittedName>
</protein>